<dbReference type="PANTHER" id="PTHR37422">
    <property type="entry name" value="TEICHURONIC ACID BIOSYNTHESIS PROTEIN TUAE"/>
    <property type="match status" value="1"/>
</dbReference>
<evidence type="ECO:0000313" key="8">
    <source>
        <dbReference type="Proteomes" id="UP000783253"/>
    </source>
</evidence>
<feature type="transmembrane region" description="Helical" evidence="5">
    <location>
        <begin position="194"/>
        <end position="215"/>
    </location>
</feature>
<evidence type="ECO:0000259" key="6">
    <source>
        <dbReference type="Pfam" id="PF04932"/>
    </source>
</evidence>
<evidence type="ECO:0000313" key="7">
    <source>
        <dbReference type="EMBL" id="MBX7457924.1"/>
    </source>
</evidence>
<feature type="transmembrane region" description="Helical" evidence="5">
    <location>
        <begin position="402"/>
        <end position="420"/>
    </location>
</feature>
<reference evidence="7 8" key="1">
    <citation type="submission" date="2021-08" db="EMBL/GenBank/DDBJ databases">
        <title>Comparative Genomics Analysis of the Genus Qipengyuania Reveals Extensive Genetic Diversity and Metabolic Versatility, Including the Description of Fifteen Novel Species.</title>
        <authorList>
            <person name="Liu Y."/>
        </authorList>
    </citation>
    <scope>NUCLEOTIDE SEQUENCE [LARGE SCALE GENOMIC DNA]</scope>
    <source>
        <strain evidence="7 8">1NDH17</strain>
    </source>
</reference>
<dbReference type="GO" id="GO:0016874">
    <property type="term" value="F:ligase activity"/>
    <property type="evidence" value="ECO:0007669"/>
    <property type="project" value="UniProtKB-KW"/>
</dbReference>
<keyword evidence="3 5" id="KW-1133">Transmembrane helix</keyword>
<comment type="caution">
    <text evidence="7">The sequence shown here is derived from an EMBL/GenBank/DDBJ whole genome shotgun (WGS) entry which is preliminary data.</text>
</comment>
<dbReference type="PANTHER" id="PTHR37422:SF23">
    <property type="entry name" value="TEICHURONIC ACID BIOSYNTHESIS PROTEIN TUAE"/>
    <property type="match status" value="1"/>
</dbReference>
<keyword evidence="4 5" id="KW-0472">Membrane</keyword>
<feature type="domain" description="O-antigen ligase-related" evidence="6">
    <location>
        <begin position="236"/>
        <end position="377"/>
    </location>
</feature>
<feature type="transmembrane region" description="Helical" evidence="5">
    <location>
        <begin position="124"/>
        <end position="145"/>
    </location>
</feature>
<dbReference type="EMBL" id="JAIGNK010000002">
    <property type="protein sequence ID" value="MBX7457924.1"/>
    <property type="molecule type" value="Genomic_DNA"/>
</dbReference>
<dbReference type="InterPro" id="IPR051533">
    <property type="entry name" value="WaaL-like"/>
</dbReference>
<evidence type="ECO:0000256" key="5">
    <source>
        <dbReference type="SAM" id="Phobius"/>
    </source>
</evidence>
<gene>
    <name evidence="7" type="ORF">K3152_06670</name>
</gene>
<feature type="transmembrane region" description="Helical" evidence="5">
    <location>
        <begin position="70"/>
        <end position="93"/>
    </location>
</feature>
<feature type="transmembrane region" description="Helical" evidence="5">
    <location>
        <begin position="367"/>
        <end position="390"/>
    </location>
</feature>
<keyword evidence="2 5" id="KW-0812">Transmembrane</keyword>
<dbReference type="Pfam" id="PF04932">
    <property type="entry name" value="Wzy_C"/>
    <property type="match status" value="1"/>
</dbReference>
<organism evidence="7 8">
    <name type="scientific">Qipengyuania polymorpha</name>
    <dbReference type="NCBI Taxonomy" id="2867234"/>
    <lineage>
        <taxon>Bacteria</taxon>
        <taxon>Pseudomonadati</taxon>
        <taxon>Pseudomonadota</taxon>
        <taxon>Alphaproteobacteria</taxon>
        <taxon>Sphingomonadales</taxon>
        <taxon>Erythrobacteraceae</taxon>
        <taxon>Qipengyuania</taxon>
    </lineage>
</organism>
<evidence type="ECO:0000256" key="2">
    <source>
        <dbReference type="ARBA" id="ARBA00022692"/>
    </source>
</evidence>
<protein>
    <submittedName>
        <fullName evidence="7">O-antigen ligase family protein</fullName>
    </submittedName>
</protein>
<keyword evidence="7" id="KW-0436">Ligase</keyword>
<dbReference type="Proteomes" id="UP000783253">
    <property type="component" value="Unassembled WGS sequence"/>
</dbReference>
<evidence type="ECO:0000256" key="4">
    <source>
        <dbReference type="ARBA" id="ARBA00023136"/>
    </source>
</evidence>
<dbReference type="RefSeq" id="WP_221573338.1">
    <property type="nucleotide sequence ID" value="NZ_JAIGNK010000002.1"/>
</dbReference>
<proteinExistence type="predicted"/>
<comment type="subcellular location">
    <subcellularLocation>
        <location evidence="1">Membrane</location>
        <topology evidence="1">Multi-pass membrane protein</topology>
    </subcellularLocation>
</comment>
<keyword evidence="8" id="KW-1185">Reference proteome</keyword>
<accession>A0ABS7IWL3</accession>
<feature type="transmembrane region" description="Helical" evidence="5">
    <location>
        <begin position="152"/>
        <end position="174"/>
    </location>
</feature>
<dbReference type="InterPro" id="IPR007016">
    <property type="entry name" value="O-antigen_ligase-rel_domated"/>
</dbReference>
<feature type="transmembrane region" description="Helical" evidence="5">
    <location>
        <begin position="39"/>
        <end position="58"/>
    </location>
</feature>
<evidence type="ECO:0000256" key="1">
    <source>
        <dbReference type="ARBA" id="ARBA00004141"/>
    </source>
</evidence>
<name>A0ABS7IWL3_9SPHN</name>
<evidence type="ECO:0000256" key="3">
    <source>
        <dbReference type="ARBA" id="ARBA00022989"/>
    </source>
</evidence>
<feature type="transmembrane region" description="Helical" evidence="5">
    <location>
        <begin position="277"/>
        <end position="296"/>
    </location>
</feature>
<sequence length="460" mass="49443">MLPSRSFRGVSRRGVIAAAFVALAMVLGGGGSPSPATEMVVQLGFAVALVAWLLWARLGEERQRAIPRLLLWFGLALLALPLLQLVPLPPAIWQSLPSRELQQATLSLIGEGESWRALSISPPVTLAALLALLPAVGTMWGTSLLHRRDRRFLLLAIVIVTIAGALLGALQMAGGPDDFRLYEKTHRGWLTAFHANRNAAADALLIGALALSARFQASSRDEPRRRYLPIFAAAQLILVVALILTGSRTGIALLVVSLPFHWMMLRPAGANLSRRTLFAATVAFVAALVALPLALASNSRLARVAERFDATGDARFPLWEDTLDAISGFWPAGSGVGTFPHAFQPFESLEHLDQFFPNRAHNDYLEFLLEAGLLAPAILAFGAIALFMLARRAWKLSPQDHASQLFALGTLAIVALHSIVDYPLRNMAIACLAGVAAGLLTVAPRSGNAPGRNEGREDTK</sequence>